<gene>
    <name evidence="2" type="ORF">P168DRAFT_344953</name>
</gene>
<organism evidence="2 3">
    <name type="scientific">Aspergillus campestris (strain IBT 28561)</name>
    <dbReference type="NCBI Taxonomy" id="1392248"/>
    <lineage>
        <taxon>Eukaryota</taxon>
        <taxon>Fungi</taxon>
        <taxon>Dikarya</taxon>
        <taxon>Ascomycota</taxon>
        <taxon>Pezizomycotina</taxon>
        <taxon>Eurotiomycetes</taxon>
        <taxon>Eurotiomycetidae</taxon>
        <taxon>Eurotiales</taxon>
        <taxon>Aspergillaceae</taxon>
        <taxon>Aspergillus</taxon>
        <taxon>Aspergillus subgen. Circumdati</taxon>
    </lineage>
</organism>
<feature type="region of interest" description="Disordered" evidence="1">
    <location>
        <begin position="1"/>
        <end position="184"/>
    </location>
</feature>
<evidence type="ECO:0000313" key="3">
    <source>
        <dbReference type="Proteomes" id="UP000234254"/>
    </source>
</evidence>
<dbReference type="OrthoDB" id="5415522at2759"/>
<dbReference type="AlphaFoldDB" id="A0A2I1D1M8"/>
<protein>
    <submittedName>
        <fullName evidence="2">Uncharacterized protein</fullName>
    </submittedName>
</protein>
<feature type="compositionally biased region" description="Polar residues" evidence="1">
    <location>
        <begin position="102"/>
        <end position="112"/>
    </location>
</feature>
<feature type="compositionally biased region" description="Low complexity" evidence="1">
    <location>
        <begin position="9"/>
        <end position="23"/>
    </location>
</feature>
<sequence length="195" mass="20925">MCDSKDCKSSGTPSTDGGSTDKGFTYTGSGVNDKGNHYCSRDYGPSSGSNGEEGKPGYHYSNSDGSYYYSNPNGSKYYNDGKGYDRYTAPDGQTFERHETQDQGSGETNESRVTAGVEITEEGADEATDGDDEEDSSDGTGSCASYDYDGEPFGGLEEAIYSDEEGLEGGDDDDQYGESCGDFDDVPVEEIVFYY</sequence>
<reference evidence="2" key="1">
    <citation type="submission" date="2016-12" db="EMBL/GenBank/DDBJ databases">
        <title>The genomes of Aspergillus section Nigri reveals drivers in fungal speciation.</title>
        <authorList>
            <consortium name="DOE Joint Genome Institute"/>
            <person name="Vesth T.C."/>
            <person name="Nybo J."/>
            <person name="Theobald S."/>
            <person name="Brandl J."/>
            <person name="Frisvad J.C."/>
            <person name="Nielsen K.F."/>
            <person name="Lyhne E.K."/>
            <person name="Kogle M.E."/>
            <person name="Kuo A."/>
            <person name="Riley R."/>
            <person name="Clum A."/>
            <person name="Nolan M."/>
            <person name="Lipzen A."/>
            <person name="Salamov A."/>
            <person name="Henrissat B."/>
            <person name="Wiebenga A."/>
            <person name="De vries R.P."/>
            <person name="Grigoriev I.V."/>
            <person name="Mortensen U.H."/>
            <person name="Andersen M.R."/>
            <person name="Baker S.E."/>
        </authorList>
    </citation>
    <scope>NUCLEOTIDE SEQUENCE</scope>
    <source>
        <strain evidence="2">IBT 28561</strain>
    </source>
</reference>
<evidence type="ECO:0000313" key="2">
    <source>
        <dbReference type="EMBL" id="PKY03782.1"/>
    </source>
</evidence>
<comment type="caution">
    <text evidence="2">The sequence shown here is derived from an EMBL/GenBank/DDBJ whole genome shotgun (WGS) entry which is preliminary data.</text>
</comment>
<dbReference type="EMBL" id="MSFM01000007">
    <property type="protein sequence ID" value="PKY03782.1"/>
    <property type="molecule type" value="Genomic_DNA"/>
</dbReference>
<keyword evidence="3" id="KW-1185">Reference proteome</keyword>
<proteinExistence type="predicted"/>
<feature type="compositionally biased region" description="Acidic residues" evidence="1">
    <location>
        <begin position="119"/>
        <end position="137"/>
    </location>
</feature>
<feature type="compositionally biased region" description="Acidic residues" evidence="1">
    <location>
        <begin position="160"/>
        <end position="184"/>
    </location>
</feature>
<dbReference type="GeneID" id="36549381"/>
<accession>A0A2I1D1M8</accession>
<dbReference type="Proteomes" id="UP000234254">
    <property type="component" value="Unassembled WGS sequence"/>
</dbReference>
<dbReference type="RefSeq" id="XP_024692376.1">
    <property type="nucleotide sequence ID" value="XM_024841852.1"/>
</dbReference>
<name>A0A2I1D1M8_ASPC2</name>
<feature type="compositionally biased region" description="Low complexity" evidence="1">
    <location>
        <begin position="57"/>
        <end position="78"/>
    </location>
</feature>
<dbReference type="VEuPathDB" id="FungiDB:P168DRAFT_344953"/>
<evidence type="ECO:0000256" key="1">
    <source>
        <dbReference type="SAM" id="MobiDB-lite"/>
    </source>
</evidence>